<feature type="non-terminal residue" evidence="10">
    <location>
        <position position="160"/>
    </location>
</feature>
<accession>T0Z6K5</accession>
<evidence type="ECO:0000259" key="9">
    <source>
        <dbReference type="Pfam" id="PF13231"/>
    </source>
</evidence>
<evidence type="ECO:0000256" key="7">
    <source>
        <dbReference type="ARBA" id="ARBA00023136"/>
    </source>
</evidence>
<evidence type="ECO:0000313" key="10">
    <source>
        <dbReference type="EMBL" id="EQD39782.1"/>
    </source>
</evidence>
<comment type="caution">
    <text evidence="10">The sequence shown here is derived from an EMBL/GenBank/DDBJ whole genome shotgun (WGS) entry which is preliminary data.</text>
</comment>
<evidence type="ECO:0000256" key="6">
    <source>
        <dbReference type="ARBA" id="ARBA00022989"/>
    </source>
</evidence>
<dbReference type="AlphaFoldDB" id="T0Z6K5"/>
<keyword evidence="3" id="KW-0328">Glycosyltransferase</keyword>
<comment type="subcellular location">
    <subcellularLocation>
        <location evidence="1">Cell membrane</location>
        <topology evidence="1">Multi-pass membrane protein</topology>
    </subcellularLocation>
</comment>
<proteinExistence type="predicted"/>
<feature type="transmembrane region" description="Helical" evidence="8">
    <location>
        <begin position="20"/>
        <end position="53"/>
    </location>
</feature>
<protein>
    <submittedName>
        <fullName evidence="10">Membrane protein</fullName>
    </submittedName>
</protein>
<dbReference type="PANTHER" id="PTHR33908:SF11">
    <property type="entry name" value="MEMBRANE PROTEIN"/>
    <property type="match status" value="1"/>
</dbReference>
<keyword evidence="7 8" id="KW-0472">Membrane</keyword>
<evidence type="ECO:0000256" key="4">
    <source>
        <dbReference type="ARBA" id="ARBA00022679"/>
    </source>
</evidence>
<feature type="domain" description="Glycosyltransferase RgtA/B/C/D-like" evidence="9">
    <location>
        <begin position="20"/>
        <end position="158"/>
    </location>
</feature>
<dbReference type="GO" id="GO:0005886">
    <property type="term" value="C:plasma membrane"/>
    <property type="evidence" value="ECO:0007669"/>
    <property type="project" value="UniProtKB-SubCell"/>
</dbReference>
<dbReference type="EMBL" id="AUZZ01008013">
    <property type="protein sequence ID" value="EQD39782.1"/>
    <property type="molecule type" value="Genomic_DNA"/>
</dbReference>
<dbReference type="InterPro" id="IPR038731">
    <property type="entry name" value="RgtA/B/C-like"/>
</dbReference>
<keyword evidence="2" id="KW-1003">Cell membrane</keyword>
<reference evidence="10" key="2">
    <citation type="journal article" date="2014" name="ISME J.">
        <title>Microbial stratification in low pH oxic and suboxic macroscopic growths along an acid mine drainage.</title>
        <authorList>
            <person name="Mendez-Garcia C."/>
            <person name="Mesa V."/>
            <person name="Sprenger R.R."/>
            <person name="Richter M."/>
            <person name="Diez M.S."/>
            <person name="Solano J."/>
            <person name="Bargiela R."/>
            <person name="Golyshina O.V."/>
            <person name="Manteca A."/>
            <person name="Ramos J.L."/>
            <person name="Gallego J.R."/>
            <person name="Llorente I."/>
            <person name="Martins Dos Santos V.A."/>
            <person name="Jensen O.N."/>
            <person name="Pelaez A.I."/>
            <person name="Sanchez J."/>
            <person name="Ferrer M."/>
        </authorList>
    </citation>
    <scope>NUCLEOTIDE SEQUENCE</scope>
</reference>
<evidence type="ECO:0000256" key="3">
    <source>
        <dbReference type="ARBA" id="ARBA00022676"/>
    </source>
</evidence>
<feature type="transmembrane region" description="Helical" evidence="8">
    <location>
        <begin position="119"/>
        <end position="146"/>
    </location>
</feature>
<gene>
    <name evidence="10" type="ORF">B2A_11106</name>
</gene>
<dbReference type="Pfam" id="PF13231">
    <property type="entry name" value="PMT_2"/>
    <property type="match status" value="1"/>
</dbReference>
<feature type="transmembrane region" description="Helical" evidence="8">
    <location>
        <begin position="88"/>
        <end position="107"/>
    </location>
</feature>
<reference evidence="10" key="1">
    <citation type="submission" date="2013-08" db="EMBL/GenBank/DDBJ databases">
        <authorList>
            <person name="Mendez C."/>
            <person name="Richter M."/>
            <person name="Ferrer M."/>
            <person name="Sanchez J."/>
        </authorList>
    </citation>
    <scope>NUCLEOTIDE SEQUENCE</scope>
</reference>
<evidence type="ECO:0000256" key="1">
    <source>
        <dbReference type="ARBA" id="ARBA00004651"/>
    </source>
</evidence>
<evidence type="ECO:0000256" key="5">
    <source>
        <dbReference type="ARBA" id="ARBA00022692"/>
    </source>
</evidence>
<sequence>SAYLNKPCAVNQIYHDPAEISFYIAIAFALFSIGTSTAFGFELAVGAISIFLAFLLASSLFGKKAGIASAFVFALLPELFIWSRTEAVPNLLFMMFATLSFFAYSIYLRKRGPSTLAFLLFALGIAVYTRIEAALLVPIIIIVVFYDNVNVHSLKRSITK</sequence>
<dbReference type="GO" id="GO:0016763">
    <property type="term" value="F:pentosyltransferase activity"/>
    <property type="evidence" value="ECO:0007669"/>
    <property type="project" value="TreeGrafter"/>
</dbReference>
<keyword evidence="6 8" id="KW-1133">Transmembrane helix</keyword>
<dbReference type="InterPro" id="IPR050297">
    <property type="entry name" value="LipidA_mod_glycosyltrf_83"/>
</dbReference>
<name>T0Z6K5_9ZZZZ</name>
<keyword evidence="5 8" id="KW-0812">Transmembrane</keyword>
<organism evidence="10">
    <name type="scientific">mine drainage metagenome</name>
    <dbReference type="NCBI Taxonomy" id="410659"/>
    <lineage>
        <taxon>unclassified sequences</taxon>
        <taxon>metagenomes</taxon>
        <taxon>ecological metagenomes</taxon>
    </lineage>
</organism>
<dbReference type="PANTHER" id="PTHR33908">
    <property type="entry name" value="MANNOSYLTRANSFERASE YKCB-RELATED"/>
    <property type="match status" value="1"/>
</dbReference>
<dbReference type="GO" id="GO:0008610">
    <property type="term" value="P:lipid biosynthetic process"/>
    <property type="evidence" value="ECO:0007669"/>
    <property type="project" value="UniProtKB-ARBA"/>
</dbReference>
<feature type="non-terminal residue" evidence="10">
    <location>
        <position position="1"/>
    </location>
</feature>
<evidence type="ECO:0000256" key="2">
    <source>
        <dbReference type="ARBA" id="ARBA00022475"/>
    </source>
</evidence>
<keyword evidence="4" id="KW-0808">Transferase</keyword>
<evidence type="ECO:0000256" key="8">
    <source>
        <dbReference type="SAM" id="Phobius"/>
    </source>
</evidence>
<feature type="transmembrane region" description="Helical" evidence="8">
    <location>
        <begin position="65"/>
        <end position="82"/>
    </location>
</feature>